<evidence type="ECO:0000313" key="2">
    <source>
        <dbReference type="Proteomes" id="UP000242246"/>
    </source>
</evidence>
<reference evidence="1 2" key="1">
    <citation type="submission" date="2014-12" db="EMBL/GenBank/DDBJ databases">
        <title>Draft genome sequences of 10 type strains of Lactococcus.</title>
        <authorList>
            <person name="Sun Z."/>
            <person name="Zhong Z."/>
            <person name="Liu W."/>
            <person name="Zhang W."/>
            <person name="Zhang H."/>
        </authorList>
    </citation>
    <scope>NUCLEOTIDE SEQUENCE [LARGE SCALE GENOMIC DNA]</scope>
    <source>
        <strain evidence="1 2">DSM 20686</strain>
    </source>
</reference>
<dbReference type="EMBL" id="JXJX01000009">
    <property type="protein sequence ID" value="PCS06323.1"/>
    <property type="molecule type" value="Genomic_DNA"/>
</dbReference>
<organism evidence="1 2">
    <name type="scientific">Pseudolactococcus plantarum</name>
    <dbReference type="NCBI Taxonomy" id="1365"/>
    <lineage>
        <taxon>Bacteria</taxon>
        <taxon>Bacillati</taxon>
        <taxon>Bacillota</taxon>
        <taxon>Bacilli</taxon>
        <taxon>Lactobacillales</taxon>
        <taxon>Streptococcaceae</taxon>
        <taxon>Pseudolactococcus</taxon>
    </lineage>
</organism>
<protein>
    <submittedName>
        <fullName evidence="1">Uncharacterized protein</fullName>
    </submittedName>
</protein>
<dbReference type="AlphaFoldDB" id="A0A2A5RYN0"/>
<proteinExistence type="predicted"/>
<accession>A0A2A5RYN0</accession>
<comment type="caution">
    <text evidence="1">The sequence shown here is derived from an EMBL/GenBank/DDBJ whole genome shotgun (WGS) entry which is preliminary data.</text>
</comment>
<name>A0A2A5RYN0_9LACT</name>
<sequence length="140" mass="16511">MQEMLKINHPKFIGSNYVLNAANKERKKVYVSLENDVFEVRITFEGFVYGVFSYDESLLQGRMAELARLAKQNDIVLRDEEGYVFEIKKSTLVEYTQQNSYRFYEQIGEELLHIIVYTENDVVELITDTLPMFTMFKKLV</sequence>
<dbReference type="Proteomes" id="UP000242246">
    <property type="component" value="Unassembled WGS sequence"/>
</dbReference>
<dbReference type="RefSeq" id="WP_068163199.1">
    <property type="nucleotide sequence ID" value="NZ_JXJX01000009.1"/>
</dbReference>
<gene>
    <name evidence="1" type="ORF">RU87_GL001844</name>
</gene>
<evidence type="ECO:0000313" key="1">
    <source>
        <dbReference type="EMBL" id="PCS06323.1"/>
    </source>
</evidence>
<keyword evidence="2" id="KW-1185">Reference proteome</keyword>
<dbReference type="STRING" id="1348632.GCA_001591745_01257"/>